<evidence type="ECO:0000256" key="1">
    <source>
        <dbReference type="SAM" id="Coils"/>
    </source>
</evidence>
<organism evidence="5">
    <name type="scientific">Anisakis simplex</name>
    <name type="common">Herring worm</name>
    <dbReference type="NCBI Taxonomy" id="6269"/>
    <lineage>
        <taxon>Eukaryota</taxon>
        <taxon>Metazoa</taxon>
        <taxon>Ecdysozoa</taxon>
        <taxon>Nematoda</taxon>
        <taxon>Chromadorea</taxon>
        <taxon>Rhabditida</taxon>
        <taxon>Spirurina</taxon>
        <taxon>Ascaridomorpha</taxon>
        <taxon>Ascaridoidea</taxon>
        <taxon>Anisakidae</taxon>
        <taxon>Anisakis</taxon>
        <taxon>Anisakis simplex complex</taxon>
    </lineage>
</organism>
<feature type="region of interest" description="Disordered" evidence="2">
    <location>
        <begin position="1"/>
        <end position="39"/>
    </location>
</feature>
<dbReference type="OrthoDB" id="5868124at2759"/>
<name>A0A0M3JTW8_ANISI</name>
<dbReference type="InterPro" id="IPR017245">
    <property type="entry name" value="BLOC-1_complex_su-3"/>
</dbReference>
<keyword evidence="4" id="KW-1185">Reference proteome</keyword>
<gene>
    <name evidence="3" type="ORF">ASIM_LOCUS11058</name>
</gene>
<dbReference type="WBParaSite" id="ASIM_0001150001-mRNA-1">
    <property type="protein sequence ID" value="ASIM_0001150001-mRNA-1"/>
    <property type="gene ID" value="ASIM_0001150001"/>
</dbReference>
<dbReference type="AlphaFoldDB" id="A0A0M3JTW8"/>
<evidence type="ECO:0000313" key="4">
    <source>
        <dbReference type="Proteomes" id="UP000267096"/>
    </source>
</evidence>
<sequence>MSSSHQAIVIAGEASETDEEDDHNEQQFSISIKDNDDDEHIVADGDSLRQHRNESSKTQNSCSEWNAMNLTNRAWSMHVDEKLENRWRLLAADANSFANRQCVPLKKQMEILRSATTNTQHIVQEVSFNLRRASENLAHLEANISLLLEGAKFVPDLVMLPNNN</sequence>
<evidence type="ECO:0000256" key="2">
    <source>
        <dbReference type="SAM" id="MobiDB-lite"/>
    </source>
</evidence>
<dbReference type="EMBL" id="UYRR01031037">
    <property type="protein sequence ID" value="VDK44254.1"/>
    <property type="molecule type" value="Genomic_DNA"/>
</dbReference>
<accession>A0A0M3JTW8</accession>
<dbReference type="Proteomes" id="UP000267096">
    <property type="component" value="Unassembled WGS sequence"/>
</dbReference>
<keyword evidence="1" id="KW-0175">Coiled coil</keyword>
<reference evidence="3 4" key="2">
    <citation type="submission" date="2018-11" db="EMBL/GenBank/DDBJ databases">
        <authorList>
            <consortium name="Pathogen Informatics"/>
        </authorList>
    </citation>
    <scope>NUCLEOTIDE SEQUENCE [LARGE SCALE GENOMIC DNA]</scope>
</reference>
<protein>
    <submittedName>
        <fullName evidence="5">Biogenesis of lysosome-related organelles complex 1 subunit 3</fullName>
    </submittedName>
</protein>
<evidence type="ECO:0000313" key="3">
    <source>
        <dbReference type="EMBL" id="VDK44254.1"/>
    </source>
</evidence>
<evidence type="ECO:0000313" key="5">
    <source>
        <dbReference type="WBParaSite" id="ASIM_0001150001-mRNA-1"/>
    </source>
</evidence>
<feature type="coiled-coil region" evidence="1">
    <location>
        <begin position="123"/>
        <end position="150"/>
    </location>
</feature>
<proteinExistence type="predicted"/>
<dbReference type="Pfam" id="PF15753">
    <property type="entry name" value="BLOC1S3"/>
    <property type="match status" value="1"/>
</dbReference>
<reference evidence="5" key="1">
    <citation type="submission" date="2017-02" db="UniProtKB">
        <authorList>
            <consortium name="WormBaseParasite"/>
        </authorList>
    </citation>
    <scope>IDENTIFICATION</scope>
</reference>